<feature type="domain" description="FAD-binding FR-type" evidence="2">
    <location>
        <begin position="18"/>
        <end position="136"/>
    </location>
</feature>
<evidence type="ECO:0000313" key="3">
    <source>
        <dbReference type="EMBL" id="OJI92814.1"/>
    </source>
</evidence>
<gene>
    <name evidence="3" type="primary">viuB_2</name>
    <name evidence="3" type="ORF">PFRI_29800</name>
</gene>
<dbReference type="EMBL" id="MLCB01000166">
    <property type="protein sequence ID" value="OJI92814.1"/>
    <property type="molecule type" value="Genomic_DNA"/>
</dbReference>
<dbReference type="AlphaFoldDB" id="A0A1L9NUI2"/>
<accession>A0A1L9NUI2</accession>
<dbReference type="InterPro" id="IPR039261">
    <property type="entry name" value="FNR_nucleotide-bd"/>
</dbReference>
<dbReference type="PANTHER" id="PTHR30157">
    <property type="entry name" value="FERRIC REDUCTASE, NADPH-DEPENDENT"/>
    <property type="match status" value="1"/>
</dbReference>
<organism evidence="3 4">
    <name type="scientific">Planktotalea frisia</name>
    <dbReference type="NCBI Taxonomy" id="696762"/>
    <lineage>
        <taxon>Bacteria</taxon>
        <taxon>Pseudomonadati</taxon>
        <taxon>Pseudomonadota</taxon>
        <taxon>Alphaproteobacteria</taxon>
        <taxon>Rhodobacterales</taxon>
        <taxon>Paracoccaceae</taxon>
        <taxon>Planktotalea</taxon>
    </lineage>
</organism>
<dbReference type="InterPro" id="IPR013113">
    <property type="entry name" value="SIP_FAD-bd"/>
</dbReference>
<dbReference type="OrthoDB" id="9814826at2"/>
<comment type="caution">
    <text evidence="3">The sequence shown here is derived from an EMBL/GenBank/DDBJ whole genome shotgun (WGS) entry which is preliminary data.</text>
</comment>
<sequence>MTLTSKVTQAARKLTGRPAPRVLSVNTAWYLTPNMIRVVFAGPELDGFPTDRDGGNCKLMIPEVDETKAHFVERLTSGPAPVRRTYTVRKFDASTQELSIDFVAHGDEGPASRWASAAKAGDFLGFAGPSTPKLTQFDADWYLVAADPSAIPVAAVALEAMPRDAKGIAIFEVTAPQDQQEIDAPEGIEMHWQVHPDPHQASTRQEDFIKSMEWPEGRVQTCIAGESGVIRSLRDFLSNEKKVPREDTYISGYWKIGLIEDQHQKAKRDGAA</sequence>
<dbReference type="SUPFAM" id="SSF63380">
    <property type="entry name" value="Riboflavin synthase domain-like"/>
    <property type="match status" value="1"/>
</dbReference>
<dbReference type="InterPro" id="IPR017927">
    <property type="entry name" value="FAD-bd_FR_type"/>
</dbReference>
<evidence type="ECO:0000313" key="4">
    <source>
        <dbReference type="Proteomes" id="UP000184514"/>
    </source>
</evidence>
<evidence type="ECO:0000259" key="2">
    <source>
        <dbReference type="PROSITE" id="PS51384"/>
    </source>
</evidence>
<dbReference type="PROSITE" id="PS51384">
    <property type="entry name" value="FAD_FR"/>
    <property type="match status" value="1"/>
</dbReference>
<proteinExistence type="inferred from homology"/>
<dbReference type="Proteomes" id="UP000184514">
    <property type="component" value="Unassembled WGS sequence"/>
</dbReference>
<keyword evidence="4" id="KW-1185">Reference proteome</keyword>
<dbReference type="STRING" id="696762.PFRI_29800"/>
<dbReference type="GO" id="GO:0016491">
    <property type="term" value="F:oxidoreductase activity"/>
    <property type="evidence" value="ECO:0007669"/>
    <property type="project" value="InterPro"/>
</dbReference>
<dbReference type="RefSeq" id="WP_072631498.1">
    <property type="nucleotide sequence ID" value="NZ_JABBAN010000144.1"/>
</dbReference>
<name>A0A1L9NUI2_9RHOB</name>
<dbReference type="Gene3D" id="2.40.30.10">
    <property type="entry name" value="Translation factors"/>
    <property type="match status" value="1"/>
</dbReference>
<reference evidence="3 4" key="1">
    <citation type="submission" date="2016-10" db="EMBL/GenBank/DDBJ databases">
        <title>Genome sequence of Planktotalea frisia SH6-1.</title>
        <authorList>
            <person name="Poehlein A."/>
            <person name="Bakenhus I."/>
            <person name="Voget S."/>
            <person name="Brinkhoff T."/>
            <person name="Simon M."/>
        </authorList>
    </citation>
    <scope>NUCLEOTIDE SEQUENCE [LARGE SCALE GENOMIC DNA]</scope>
    <source>
        <strain evidence="3 4">SH6-1</strain>
    </source>
</reference>
<dbReference type="Pfam" id="PF04954">
    <property type="entry name" value="SIP"/>
    <property type="match status" value="1"/>
</dbReference>
<dbReference type="Pfam" id="PF08021">
    <property type="entry name" value="FAD_binding_9"/>
    <property type="match status" value="1"/>
</dbReference>
<dbReference type="InterPro" id="IPR039374">
    <property type="entry name" value="SIP_fam"/>
</dbReference>
<dbReference type="CDD" id="cd06193">
    <property type="entry name" value="siderophore_interacting"/>
    <property type="match status" value="1"/>
</dbReference>
<protein>
    <submittedName>
        <fullName evidence="3">Vibriobactin utilization protein ViuB</fullName>
    </submittedName>
</protein>
<dbReference type="PANTHER" id="PTHR30157:SF0">
    <property type="entry name" value="NADPH-DEPENDENT FERRIC-CHELATE REDUCTASE"/>
    <property type="match status" value="1"/>
</dbReference>
<dbReference type="InterPro" id="IPR017938">
    <property type="entry name" value="Riboflavin_synthase-like_b-brl"/>
</dbReference>
<dbReference type="Gene3D" id="3.40.50.80">
    <property type="entry name" value="Nucleotide-binding domain of ferredoxin-NADP reductase (FNR) module"/>
    <property type="match status" value="1"/>
</dbReference>
<dbReference type="InterPro" id="IPR007037">
    <property type="entry name" value="SIP_rossman_dom"/>
</dbReference>
<evidence type="ECO:0000256" key="1">
    <source>
        <dbReference type="ARBA" id="ARBA00035644"/>
    </source>
</evidence>
<comment type="similarity">
    <text evidence="1">Belongs to the SIP oxidoreductase family.</text>
</comment>